<reference evidence="4" key="2">
    <citation type="submission" date="2025-09" db="UniProtKB">
        <authorList>
            <consortium name="Ensembl"/>
        </authorList>
    </citation>
    <scope>IDENTIFICATION</scope>
</reference>
<dbReference type="SUPFAM" id="SSF56399">
    <property type="entry name" value="ADP-ribosylation"/>
    <property type="match status" value="1"/>
</dbReference>
<keyword evidence="2" id="KW-0328">Glycosyltransferase</keyword>
<evidence type="ECO:0000256" key="2">
    <source>
        <dbReference type="RuleBase" id="RU362114"/>
    </source>
</evidence>
<evidence type="ECO:0000313" key="4">
    <source>
        <dbReference type="Ensembl" id="ENSXCOP00000017840.1"/>
    </source>
</evidence>
<dbReference type="Ensembl" id="ENSXCOT00000018064.1">
    <property type="protein sequence ID" value="ENSXCOP00000017840.1"/>
    <property type="gene ID" value="ENSXCOG00000013444.1"/>
</dbReference>
<dbReference type="GeneTree" id="ENSGT00940000156857"/>
<sequence>RSQDMEEYYLRDSKSIININTLNFRSKIDFSGVCEHSFSQNSGGKKPSSTYCMYVCRVFKLIRLSELTSEYQTVADYVIRDGLLSKSIVSISRIQNLELWEIYCRKKKQLMKIKSVQDIPERRLFHGTDTKNVDSICKYNFDLRKPKTNGRTFGNGIYFAIHASFAEKYSTNSTHDGNTKSIFLARVMIGKFKPGQQDLLKPDDENAFDSCVNDPNHPTIFIIFDPNQIYPEYLIEYQ</sequence>
<dbReference type="PANTHER" id="PTHR45740">
    <property type="entry name" value="POLY [ADP-RIBOSE] POLYMERASE"/>
    <property type="match status" value="1"/>
</dbReference>
<dbReference type="Pfam" id="PF00644">
    <property type="entry name" value="PARP"/>
    <property type="match status" value="1"/>
</dbReference>
<accession>A0A3B5M3A6</accession>
<evidence type="ECO:0000313" key="5">
    <source>
        <dbReference type="Proteomes" id="UP000261380"/>
    </source>
</evidence>
<keyword evidence="2" id="KW-0520">NAD</keyword>
<dbReference type="GO" id="GO:0003950">
    <property type="term" value="F:NAD+ poly-ADP-ribosyltransferase activity"/>
    <property type="evidence" value="ECO:0007669"/>
    <property type="project" value="UniProtKB-UniRule"/>
</dbReference>
<reference evidence="4" key="1">
    <citation type="submission" date="2025-08" db="UniProtKB">
        <authorList>
            <consortium name="Ensembl"/>
        </authorList>
    </citation>
    <scope>IDENTIFICATION</scope>
</reference>
<proteinExistence type="inferred from homology"/>
<dbReference type="EC" id="2.4.2.-" evidence="2"/>
<dbReference type="InterPro" id="IPR051712">
    <property type="entry name" value="ARTD-AVP"/>
</dbReference>
<dbReference type="Proteomes" id="UP000261380">
    <property type="component" value="Unplaced"/>
</dbReference>
<keyword evidence="2" id="KW-0808">Transferase</keyword>
<evidence type="ECO:0000256" key="1">
    <source>
        <dbReference type="ARBA" id="ARBA00024347"/>
    </source>
</evidence>
<comment type="similarity">
    <text evidence="1">Belongs to the ARTD/PARP family.</text>
</comment>
<dbReference type="GO" id="GO:0005634">
    <property type="term" value="C:nucleus"/>
    <property type="evidence" value="ECO:0007669"/>
    <property type="project" value="TreeGrafter"/>
</dbReference>
<keyword evidence="5" id="KW-1185">Reference proteome</keyword>
<name>A0A3B5M3A6_9TELE</name>
<dbReference type="Gene3D" id="3.90.228.10">
    <property type="match status" value="1"/>
</dbReference>
<dbReference type="InterPro" id="IPR012317">
    <property type="entry name" value="Poly(ADP-ribose)pol_cat_dom"/>
</dbReference>
<protein>
    <recommendedName>
        <fullName evidence="2">Poly [ADP-ribose] polymerase</fullName>
        <shortName evidence="2">PARP</shortName>
        <ecNumber evidence="2">2.4.2.-</ecNumber>
    </recommendedName>
</protein>
<dbReference type="PROSITE" id="PS51059">
    <property type="entry name" value="PARP_CATALYTIC"/>
    <property type="match status" value="1"/>
</dbReference>
<dbReference type="PANTHER" id="PTHR45740:SF4">
    <property type="entry name" value="PROTEIN MONO-ADP-RIBOSYLTRANSFERASE PARP11"/>
    <property type="match status" value="1"/>
</dbReference>
<evidence type="ECO:0000259" key="3">
    <source>
        <dbReference type="PROSITE" id="PS51059"/>
    </source>
</evidence>
<dbReference type="GO" id="GO:1990404">
    <property type="term" value="F:NAD+-protein mono-ADP-ribosyltransferase activity"/>
    <property type="evidence" value="ECO:0007669"/>
    <property type="project" value="TreeGrafter"/>
</dbReference>
<feature type="domain" description="PARP catalytic" evidence="3">
    <location>
        <begin position="47"/>
        <end position="238"/>
    </location>
</feature>
<organism evidence="4 5">
    <name type="scientific">Xiphophorus couchianus</name>
    <name type="common">Monterrey platyfish</name>
    <dbReference type="NCBI Taxonomy" id="32473"/>
    <lineage>
        <taxon>Eukaryota</taxon>
        <taxon>Metazoa</taxon>
        <taxon>Chordata</taxon>
        <taxon>Craniata</taxon>
        <taxon>Vertebrata</taxon>
        <taxon>Euteleostomi</taxon>
        <taxon>Actinopterygii</taxon>
        <taxon>Neopterygii</taxon>
        <taxon>Teleostei</taxon>
        <taxon>Neoteleostei</taxon>
        <taxon>Acanthomorphata</taxon>
        <taxon>Ovalentaria</taxon>
        <taxon>Atherinomorphae</taxon>
        <taxon>Cyprinodontiformes</taxon>
        <taxon>Poeciliidae</taxon>
        <taxon>Poeciliinae</taxon>
        <taxon>Xiphophorus</taxon>
    </lineage>
</organism>
<dbReference type="AlphaFoldDB" id="A0A3B5M3A6"/>